<keyword evidence="4" id="KW-0804">Transcription</keyword>
<dbReference type="InterPro" id="IPR036879">
    <property type="entry name" value="TF_MADSbox_sf"/>
</dbReference>
<keyword evidence="9" id="KW-0560">Oxidoreductase</keyword>
<dbReference type="Gene3D" id="3.40.1810.10">
    <property type="entry name" value="Transcription factor, MADS-box"/>
    <property type="match status" value="1"/>
</dbReference>
<dbReference type="GO" id="GO:0046983">
    <property type="term" value="F:protein dimerization activity"/>
    <property type="evidence" value="ECO:0007669"/>
    <property type="project" value="InterPro"/>
</dbReference>
<dbReference type="PROSITE" id="PS51297">
    <property type="entry name" value="K_BOX"/>
    <property type="match status" value="1"/>
</dbReference>
<dbReference type="CDD" id="cd00265">
    <property type="entry name" value="MADS_MEF2_like"/>
    <property type="match status" value="1"/>
</dbReference>
<feature type="domain" description="MADS-box" evidence="7">
    <location>
        <begin position="1"/>
        <end position="61"/>
    </location>
</feature>
<dbReference type="Proteomes" id="UP000053555">
    <property type="component" value="Unassembled WGS sequence"/>
</dbReference>
<dbReference type="InterPro" id="IPR002487">
    <property type="entry name" value="TF_Kbox"/>
</dbReference>
<dbReference type="AlphaFoldDB" id="A0A0B2RJT7"/>
<keyword evidence="3" id="KW-0238">DNA-binding</keyword>
<dbReference type="GO" id="GO:0032440">
    <property type="term" value="F:2-alkenal reductase [NAD(P)H] activity"/>
    <property type="evidence" value="ECO:0007669"/>
    <property type="project" value="UniProtKB-EC"/>
</dbReference>
<feature type="domain" description="K-box" evidence="8">
    <location>
        <begin position="81"/>
        <end position="171"/>
    </location>
</feature>
<accession>A0A0B2RJT7</accession>
<dbReference type="SMR" id="A0A0B2RJT7"/>
<keyword evidence="6" id="KW-0472">Membrane</keyword>
<dbReference type="EMBL" id="KN648799">
    <property type="protein sequence ID" value="KHN34831.1"/>
    <property type="molecule type" value="Genomic_DNA"/>
</dbReference>
<gene>
    <name evidence="9" type="ORF">glysoja_036824</name>
</gene>
<feature type="transmembrane region" description="Helical" evidence="6">
    <location>
        <begin position="176"/>
        <end position="194"/>
    </location>
</feature>
<dbReference type="PRINTS" id="PR00404">
    <property type="entry name" value="MADSDOMAIN"/>
</dbReference>
<dbReference type="Pfam" id="PF00319">
    <property type="entry name" value="SRF-TF"/>
    <property type="match status" value="1"/>
</dbReference>
<dbReference type="Pfam" id="PF01486">
    <property type="entry name" value="K-box"/>
    <property type="match status" value="1"/>
</dbReference>
<dbReference type="GO" id="GO:0003700">
    <property type="term" value="F:DNA-binding transcription factor activity"/>
    <property type="evidence" value="ECO:0007669"/>
    <property type="project" value="InterPro"/>
</dbReference>
<keyword evidence="2" id="KW-0805">Transcription regulation</keyword>
<evidence type="ECO:0000256" key="1">
    <source>
        <dbReference type="ARBA" id="ARBA00004123"/>
    </source>
</evidence>
<evidence type="ECO:0000259" key="7">
    <source>
        <dbReference type="PROSITE" id="PS50066"/>
    </source>
</evidence>
<reference evidence="9" key="1">
    <citation type="submission" date="2014-07" db="EMBL/GenBank/DDBJ databases">
        <title>Identification of a novel salt tolerance gene in wild soybean by whole-genome sequencing.</title>
        <authorList>
            <person name="Lam H.-M."/>
            <person name="Qi X."/>
            <person name="Li M.-W."/>
            <person name="Liu X."/>
            <person name="Xie M."/>
            <person name="Ni M."/>
            <person name="Xu X."/>
        </authorList>
    </citation>
    <scope>NUCLEOTIDE SEQUENCE [LARGE SCALE GENOMIC DNA]</scope>
    <source>
        <tissue evidence="9">Root</tissue>
    </source>
</reference>
<dbReference type="GO" id="GO:0045944">
    <property type="term" value="P:positive regulation of transcription by RNA polymerase II"/>
    <property type="evidence" value="ECO:0007669"/>
    <property type="project" value="InterPro"/>
</dbReference>
<sequence>MGKKKLEIKRIENKSNRQITFSKRRKGLMKKARELSILCDAKLALLIFSSTGKLYELCNGDSLAEVVQRYWDNLGASGTDTKGLRFEIADIWSDEAFSQLVQSHFGVSELEHLSVTDLMELEKLVHSALSRIRSAKMRLMMESVENLKKKEHILRNENELLEKQVKMYTKSCTESYMSILSFYVVNILFFYSILELSINK</sequence>
<name>A0A0B2RJT7_GLYSO</name>
<dbReference type="InterPro" id="IPR033896">
    <property type="entry name" value="MEF2-like_N"/>
</dbReference>
<keyword evidence="5" id="KW-0539">Nucleus</keyword>
<proteinExistence type="predicted"/>
<dbReference type="EC" id="1.3.1.74" evidence="9"/>
<comment type="subcellular location">
    <subcellularLocation>
        <location evidence="1">Nucleus</location>
    </subcellularLocation>
</comment>
<protein>
    <submittedName>
        <fullName evidence="9">MADS-box protein FBP24</fullName>
        <ecNumber evidence="9">1.3.1.74</ecNumber>
    </submittedName>
</protein>
<evidence type="ECO:0000256" key="3">
    <source>
        <dbReference type="ARBA" id="ARBA00023125"/>
    </source>
</evidence>
<organism evidence="9">
    <name type="scientific">Glycine soja</name>
    <name type="common">Wild soybean</name>
    <dbReference type="NCBI Taxonomy" id="3848"/>
    <lineage>
        <taxon>Eukaryota</taxon>
        <taxon>Viridiplantae</taxon>
        <taxon>Streptophyta</taxon>
        <taxon>Embryophyta</taxon>
        <taxon>Tracheophyta</taxon>
        <taxon>Spermatophyta</taxon>
        <taxon>Magnoliopsida</taxon>
        <taxon>eudicotyledons</taxon>
        <taxon>Gunneridae</taxon>
        <taxon>Pentapetalae</taxon>
        <taxon>rosids</taxon>
        <taxon>fabids</taxon>
        <taxon>Fabales</taxon>
        <taxon>Fabaceae</taxon>
        <taxon>Papilionoideae</taxon>
        <taxon>50 kb inversion clade</taxon>
        <taxon>NPAAA clade</taxon>
        <taxon>indigoferoid/millettioid clade</taxon>
        <taxon>Phaseoleae</taxon>
        <taxon>Glycine</taxon>
        <taxon>Glycine subgen. Soja</taxon>
    </lineage>
</organism>
<evidence type="ECO:0000259" key="8">
    <source>
        <dbReference type="PROSITE" id="PS51297"/>
    </source>
</evidence>
<evidence type="ECO:0000313" key="9">
    <source>
        <dbReference type="EMBL" id="KHN34831.1"/>
    </source>
</evidence>
<evidence type="ECO:0000256" key="6">
    <source>
        <dbReference type="SAM" id="Phobius"/>
    </source>
</evidence>
<dbReference type="GO" id="GO:0000977">
    <property type="term" value="F:RNA polymerase II transcription regulatory region sequence-specific DNA binding"/>
    <property type="evidence" value="ECO:0007669"/>
    <property type="project" value="InterPro"/>
</dbReference>
<dbReference type="PANTHER" id="PTHR48019">
    <property type="entry name" value="SERUM RESPONSE FACTOR HOMOLOG"/>
    <property type="match status" value="1"/>
</dbReference>
<evidence type="ECO:0000256" key="2">
    <source>
        <dbReference type="ARBA" id="ARBA00023015"/>
    </source>
</evidence>
<keyword evidence="6" id="KW-1133">Transmembrane helix</keyword>
<keyword evidence="6" id="KW-0812">Transmembrane</keyword>
<evidence type="ECO:0000256" key="5">
    <source>
        <dbReference type="ARBA" id="ARBA00023242"/>
    </source>
</evidence>
<dbReference type="GO" id="GO:0005634">
    <property type="term" value="C:nucleus"/>
    <property type="evidence" value="ECO:0007669"/>
    <property type="project" value="UniProtKB-SubCell"/>
</dbReference>
<dbReference type="PROSITE" id="PS50066">
    <property type="entry name" value="MADS_BOX_2"/>
    <property type="match status" value="1"/>
</dbReference>
<dbReference type="SMART" id="SM00432">
    <property type="entry name" value="MADS"/>
    <property type="match status" value="1"/>
</dbReference>
<dbReference type="SUPFAM" id="SSF55455">
    <property type="entry name" value="SRF-like"/>
    <property type="match status" value="1"/>
</dbReference>
<dbReference type="InterPro" id="IPR002100">
    <property type="entry name" value="TF_MADSbox"/>
</dbReference>
<dbReference type="InterPro" id="IPR050142">
    <property type="entry name" value="MADS-box/MEF2_TF"/>
</dbReference>
<evidence type="ECO:0000256" key="4">
    <source>
        <dbReference type="ARBA" id="ARBA00023163"/>
    </source>
</evidence>